<dbReference type="PATRIC" id="fig|1231377.3.peg.568"/>
<protein>
    <submittedName>
        <fullName evidence="1">Uncharacterized protein</fullName>
    </submittedName>
</protein>
<sequence length="46" mass="5278">MHDGEEKTRIGYRAEEGALLTLKGWGAGPTYQKNNRKETFRVKVLK</sequence>
<dbReference type="AlphaFoldDB" id="K2PPC1"/>
<proteinExistence type="predicted"/>
<dbReference type="Proteomes" id="UP000006787">
    <property type="component" value="Unassembled WGS sequence"/>
</dbReference>
<evidence type="ECO:0000313" key="1">
    <source>
        <dbReference type="EMBL" id="EKF52094.1"/>
    </source>
</evidence>
<accession>K2PPC1</accession>
<reference evidence="1 2" key="1">
    <citation type="journal article" date="2012" name="J. Bacteriol.">
        <title>Genome Sequence of the Bacteriocin-Producing Strain Lactococcus garvieae DCC43.</title>
        <authorList>
            <person name="Gabrielsen C."/>
            <person name="Brede D.A."/>
            <person name="Hernandez P.E."/>
            <person name="Nes I.F."/>
            <person name="Diep D.B."/>
        </authorList>
    </citation>
    <scope>NUCLEOTIDE SEQUENCE [LARGE SCALE GENOMIC DNA]</scope>
    <source>
        <strain evidence="1 2">DCC43</strain>
    </source>
</reference>
<gene>
    <name evidence="1" type="ORF">C426_0565</name>
</gene>
<comment type="caution">
    <text evidence="1">The sequence shown here is derived from an EMBL/GenBank/DDBJ whole genome shotgun (WGS) entry which is preliminary data.</text>
</comment>
<dbReference type="EMBL" id="AMQS01000005">
    <property type="protein sequence ID" value="EKF52094.1"/>
    <property type="molecule type" value="Genomic_DNA"/>
</dbReference>
<dbReference type="RefSeq" id="WP_003134845.1">
    <property type="nucleotide sequence ID" value="NZ_AMQS01000005.1"/>
</dbReference>
<name>K2PPC1_9LACT</name>
<evidence type="ECO:0000313" key="2">
    <source>
        <dbReference type="Proteomes" id="UP000006787"/>
    </source>
</evidence>
<organism evidence="1 2">
    <name type="scientific">Lactococcus garvieae DCC43</name>
    <dbReference type="NCBI Taxonomy" id="1231377"/>
    <lineage>
        <taxon>Bacteria</taxon>
        <taxon>Bacillati</taxon>
        <taxon>Bacillota</taxon>
        <taxon>Bacilli</taxon>
        <taxon>Lactobacillales</taxon>
        <taxon>Streptococcaceae</taxon>
        <taxon>Lactococcus</taxon>
    </lineage>
</organism>